<dbReference type="AlphaFoldDB" id="A0A2P2R4X9"/>
<evidence type="ECO:0000313" key="1">
    <source>
        <dbReference type="EMBL" id="MBX74313.1"/>
    </source>
</evidence>
<dbReference type="EMBL" id="GGEC01093829">
    <property type="protein sequence ID" value="MBX74313.1"/>
    <property type="molecule type" value="Transcribed_RNA"/>
</dbReference>
<name>A0A2P2R4X9_RHIMU</name>
<accession>A0A2P2R4X9</accession>
<reference evidence="1" key="1">
    <citation type="submission" date="2018-02" db="EMBL/GenBank/DDBJ databases">
        <title>Rhizophora mucronata_Transcriptome.</title>
        <authorList>
            <person name="Meera S.P."/>
            <person name="Sreeshan A."/>
            <person name="Augustine A."/>
        </authorList>
    </citation>
    <scope>NUCLEOTIDE SEQUENCE</scope>
    <source>
        <tissue evidence="1">Leaf</tissue>
    </source>
</reference>
<proteinExistence type="predicted"/>
<sequence>MLVIKHPDGLIGNNFSNLTELVLRWM</sequence>
<organism evidence="1">
    <name type="scientific">Rhizophora mucronata</name>
    <name type="common">Asiatic mangrove</name>
    <dbReference type="NCBI Taxonomy" id="61149"/>
    <lineage>
        <taxon>Eukaryota</taxon>
        <taxon>Viridiplantae</taxon>
        <taxon>Streptophyta</taxon>
        <taxon>Embryophyta</taxon>
        <taxon>Tracheophyta</taxon>
        <taxon>Spermatophyta</taxon>
        <taxon>Magnoliopsida</taxon>
        <taxon>eudicotyledons</taxon>
        <taxon>Gunneridae</taxon>
        <taxon>Pentapetalae</taxon>
        <taxon>rosids</taxon>
        <taxon>fabids</taxon>
        <taxon>Malpighiales</taxon>
        <taxon>Rhizophoraceae</taxon>
        <taxon>Rhizophora</taxon>
    </lineage>
</organism>
<protein>
    <submittedName>
        <fullName evidence="1">Uncharacterized protein</fullName>
    </submittedName>
</protein>